<keyword evidence="2" id="KW-1185">Reference proteome</keyword>
<evidence type="ECO:0000313" key="2">
    <source>
        <dbReference type="Proteomes" id="UP000076268"/>
    </source>
</evidence>
<name>A0A154BQE1_ANASB</name>
<accession>A0A154BQE1</accession>
<reference evidence="1 2" key="1">
    <citation type="submission" date="2016-02" db="EMBL/GenBank/DDBJ databases">
        <title>Anaerosporomusa subterraneum gen. nov., sp. nov., a spore-forming obligate anaerobe isolated from saprolite.</title>
        <authorList>
            <person name="Choi J.K."/>
            <person name="Shah M."/>
            <person name="Yee N."/>
        </authorList>
    </citation>
    <scope>NUCLEOTIDE SEQUENCE [LARGE SCALE GENOMIC DNA]</scope>
    <source>
        <strain evidence="1 2">RU4</strain>
    </source>
</reference>
<protein>
    <recommendedName>
        <fullName evidence="3">Phosphohistidine phosphatase SixA</fullName>
    </recommendedName>
</protein>
<dbReference type="SMART" id="SM00855">
    <property type="entry name" value="PGAM"/>
    <property type="match status" value="1"/>
</dbReference>
<comment type="caution">
    <text evidence="1">The sequence shown here is derived from an EMBL/GenBank/DDBJ whole genome shotgun (WGS) entry which is preliminary data.</text>
</comment>
<proteinExistence type="predicted"/>
<dbReference type="CDD" id="cd07067">
    <property type="entry name" value="HP_PGM_like"/>
    <property type="match status" value="1"/>
</dbReference>
<gene>
    <name evidence="1" type="ORF">AXX12_06965</name>
</gene>
<evidence type="ECO:0008006" key="3">
    <source>
        <dbReference type="Google" id="ProtNLM"/>
    </source>
</evidence>
<dbReference type="Pfam" id="PF00300">
    <property type="entry name" value="His_Phos_1"/>
    <property type="match status" value="1"/>
</dbReference>
<evidence type="ECO:0000313" key="1">
    <source>
        <dbReference type="EMBL" id="KYZ76177.1"/>
    </source>
</evidence>
<dbReference type="STRING" id="1794912.AXX12_06965"/>
<dbReference type="Gene3D" id="3.40.50.1240">
    <property type="entry name" value="Phosphoglycerate mutase-like"/>
    <property type="match status" value="1"/>
</dbReference>
<dbReference type="Proteomes" id="UP000076268">
    <property type="component" value="Unassembled WGS sequence"/>
</dbReference>
<dbReference type="RefSeq" id="WP_066241163.1">
    <property type="nucleotide sequence ID" value="NZ_LSGP01000017.1"/>
</dbReference>
<dbReference type="SUPFAM" id="SSF53254">
    <property type="entry name" value="Phosphoglycerate mutase-like"/>
    <property type="match status" value="1"/>
</dbReference>
<sequence length="178" mass="19465">MEILLMRHGKAEPPHRTDYDRELTAAGRQRILSASLGLKQILGGKPLIIWTSHLPRARQTADIIAETLGVTAISEHEAIYSGDLDSLITGIIDLPEDSMLLIIGHEPCLSGWSERISGVLLPFKPGAVACYKISHRQPLIGKLRWFALPKVLAHWGMSESNAGEGENACQITSKPNSN</sequence>
<dbReference type="InterPro" id="IPR013078">
    <property type="entry name" value="His_Pase_superF_clade-1"/>
</dbReference>
<dbReference type="OrthoDB" id="2388260at2"/>
<dbReference type="AlphaFoldDB" id="A0A154BQE1"/>
<organism evidence="1 2">
    <name type="scientific">Anaerosporomusa subterranea</name>
    <dbReference type="NCBI Taxonomy" id="1794912"/>
    <lineage>
        <taxon>Bacteria</taxon>
        <taxon>Bacillati</taxon>
        <taxon>Bacillota</taxon>
        <taxon>Negativicutes</taxon>
        <taxon>Acetonemataceae</taxon>
        <taxon>Anaerosporomusa</taxon>
    </lineage>
</organism>
<dbReference type="EMBL" id="LSGP01000017">
    <property type="protein sequence ID" value="KYZ76177.1"/>
    <property type="molecule type" value="Genomic_DNA"/>
</dbReference>
<dbReference type="InterPro" id="IPR029033">
    <property type="entry name" value="His_PPase_superfam"/>
</dbReference>